<dbReference type="FunFam" id="3.20.20.10:FF:000002">
    <property type="entry name" value="Alanine racemase"/>
    <property type="match status" value="1"/>
</dbReference>
<evidence type="ECO:0000256" key="4">
    <source>
        <dbReference type="ARBA" id="ARBA00023235"/>
    </source>
</evidence>
<comment type="cofactor">
    <cofactor evidence="2 5 6">
        <name>pyridoxal 5'-phosphate</name>
        <dbReference type="ChEBI" id="CHEBI:597326"/>
    </cofactor>
</comment>
<evidence type="ECO:0000256" key="1">
    <source>
        <dbReference type="ARBA" id="ARBA00000316"/>
    </source>
</evidence>
<keyword evidence="4 5" id="KW-0413">Isomerase</keyword>
<evidence type="ECO:0000259" key="8">
    <source>
        <dbReference type="SMART" id="SM01005"/>
    </source>
</evidence>
<dbReference type="InterPro" id="IPR001608">
    <property type="entry name" value="Ala_racemase_N"/>
</dbReference>
<dbReference type="Gene3D" id="2.40.37.10">
    <property type="entry name" value="Lyase, Ornithine Decarboxylase, Chain A, domain 1"/>
    <property type="match status" value="1"/>
</dbReference>
<evidence type="ECO:0000256" key="5">
    <source>
        <dbReference type="HAMAP-Rule" id="MF_01201"/>
    </source>
</evidence>
<proteinExistence type="inferred from homology"/>
<dbReference type="GO" id="GO:0005829">
    <property type="term" value="C:cytosol"/>
    <property type="evidence" value="ECO:0007669"/>
    <property type="project" value="TreeGrafter"/>
</dbReference>
<dbReference type="RefSeq" id="WP_125138220.1">
    <property type="nucleotide sequence ID" value="NZ_LR130778.1"/>
</dbReference>
<feature type="binding site" evidence="5 7">
    <location>
        <position position="315"/>
    </location>
    <ligand>
        <name>substrate</name>
    </ligand>
</feature>
<dbReference type="InterPro" id="IPR029066">
    <property type="entry name" value="PLP-binding_barrel"/>
</dbReference>
<dbReference type="PROSITE" id="PS00395">
    <property type="entry name" value="ALANINE_RACEMASE"/>
    <property type="match status" value="1"/>
</dbReference>
<dbReference type="GO" id="GO:0009252">
    <property type="term" value="P:peptidoglycan biosynthetic process"/>
    <property type="evidence" value="ECO:0007669"/>
    <property type="project" value="TreeGrafter"/>
</dbReference>
<dbReference type="KEGG" id="cbar:PATL70BA_3290"/>
<keyword evidence="10" id="KW-1185">Reference proteome</keyword>
<dbReference type="Proteomes" id="UP000279029">
    <property type="component" value="Chromosome"/>
</dbReference>
<comment type="function">
    <text evidence="5">Catalyzes the interconversion of L-alanine and D-alanine. May also act on other amino acids.</text>
</comment>
<protein>
    <recommendedName>
        <fullName evidence="5">Alanine racemase</fullName>
        <ecNumber evidence="5">5.1.1.1</ecNumber>
    </recommendedName>
</protein>
<dbReference type="CDD" id="cd00430">
    <property type="entry name" value="PLPDE_III_AR"/>
    <property type="match status" value="1"/>
</dbReference>
<dbReference type="InterPro" id="IPR011079">
    <property type="entry name" value="Ala_racemase_C"/>
</dbReference>
<dbReference type="SUPFAM" id="SSF51419">
    <property type="entry name" value="PLP-binding barrel"/>
    <property type="match status" value="1"/>
</dbReference>
<feature type="active site" description="Proton acceptor; specific for L-alanine" evidence="5">
    <location>
        <position position="267"/>
    </location>
</feature>
<gene>
    <name evidence="9" type="primary">alr</name>
    <name evidence="9" type="ORF">PATL70BA_3290</name>
</gene>
<dbReference type="FunFam" id="2.40.37.10:FF:000006">
    <property type="entry name" value="Alanine racemase"/>
    <property type="match status" value="1"/>
</dbReference>
<reference evidence="9 10" key="1">
    <citation type="submission" date="2018-09" db="EMBL/GenBank/DDBJ databases">
        <authorList>
            <person name="Postec A."/>
        </authorList>
    </citation>
    <scope>NUCLEOTIDE SEQUENCE [LARGE SCALE GENOMIC DNA]</scope>
    <source>
        <strain evidence="9">70B-A</strain>
    </source>
</reference>
<dbReference type="InterPro" id="IPR009006">
    <property type="entry name" value="Ala_racemase/Decarboxylase_C"/>
</dbReference>
<feature type="domain" description="Alanine racemase C-terminal" evidence="8">
    <location>
        <begin position="246"/>
        <end position="374"/>
    </location>
</feature>
<dbReference type="SMART" id="SM01005">
    <property type="entry name" value="Ala_racemase_C"/>
    <property type="match status" value="1"/>
</dbReference>
<dbReference type="PANTHER" id="PTHR30511">
    <property type="entry name" value="ALANINE RACEMASE"/>
    <property type="match status" value="1"/>
</dbReference>
<evidence type="ECO:0000313" key="10">
    <source>
        <dbReference type="Proteomes" id="UP000279029"/>
    </source>
</evidence>
<dbReference type="PANTHER" id="PTHR30511:SF0">
    <property type="entry name" value="ALANINE RACEMASE, CATABOLIC-RELATED"/>
    <property type="match status" value="1"/>
</dbReference>
<dbReference type="GO" id="GO:0030170">
    <property type="term" value="F:pyridoxal phosphate binding"/>
    <property type="evidence" value="ECO:0007669"/>
    <property type="project" value="UniProtKB-UniRule"/>
</dbReference>
<feature type="modified residue" description="N6-(pyridoxal phosphate)lysine" evidence="5 6">
    <location>
        <position position="38"/>
    </location>
</feature>
<dbReference type="InterPro" id="IPR000821">
    <property type="entry name" value="Ala_racemase"/>
</dbReference>
<feature type="binding site" evidence="5 7">
    <location>
        <position position="136"/>
    </location>
    <ligand>
        <name>substrate</name>
    </ligand>
</feature>
<evidence type="ECO:0000256" key="3">
    <source>
        <dbReference type="ARBA" id="ARBA00022898"/>
    </source>
</evidence>
<dbReference type="NCBIfam" id="TIGR00492">
    <property type="entry name" value="alr"/>
    <property type="match status" value="1"/>
</dbReference>
<dbReference type="Pfam" id="PF00842">
    <property type="entry name" value="Ala_racemase_C"/>
    <property type="match status" value="1"/>
</dbReference>
<dbReference type="Pfam" id="PF01168">
    <property type="entry name" value="Ala_racemase_N"/>
    <property type="match status" value="1"/>
</dbReference>
<evidence type="ECO:0000256" key="7">
    <source>
        <dbReference type="PIRSR" id="PIRSR600821-52"/>
    </source>
</evidence>
<dbReference type="UniPathway" id="UPA00042">
    <property type="reaction ID" value="UER00497"/>
</dbReference>
<dbReference type="HAMAP" id="MF_01201">
    <property type="entry name" value="Ala_racemase"/>
    <property type="match status" value="1"/>
</dbReference>
<comment type="pathway">
    <text evidence="5">Amino-acid biosynthesis; D-alanine biosynthesis; D-alanine from L-alanine: step 1/1.</text>
</comment>
<feature type="active site" description="Proton acceptor; specific for D-alanine" evidence="5">
    <location>
        <position position="38"/>
    </location>
</feature>
<name>A0A3P7S313_9FIRM</name>
<organism evidence="9 10">
    <name type="scientific">Petrocella atlantisensis</name>
    <dbReference type="NCBI Taxonomy" id="2173034"/>
    <lineage>
        <taxon>Bacteria</taxon>
        <taxon>Bacillati</taxon>
        <taxon>Bacillota</taxon>
        <taxon>Clostridia</taxon>
        <taxon>Lachnospirales</taxon>
        <taxon>Vallitaleaceae</taxon>
        <taxon>Petrocella</taxon>
    </lineage>
</organism>
<keyword evidence="3 5" id="KW-0663">Pyridoxal phosphate</keyword>
<comment type="catalytic activity">
    <reaction evidence="1 5">
        <text>L-alanine = D-alanine</text>
        <dbReference type="Rhea" id="RHEA:20249"/>
        <dbReference type="ChEBI" id="CHEBI:57416"/>
        <dbReference type="ChEBI" id="CHEBI:57972"/>
        <dbReference type="EC" id="5.1.1.1"/>
    </reaction>
</comment>
<evidence type="ECO:0000256" key="2">
    <source>
        <dbReference type="ARBA" id="ARBA00001933"/>
    </source>
</evidence>
<evidence type="ECO:0000313" key="9">
    <source>
        <dbReference type="EMBL" id="VDN49216.1"/>
    </source>
</evidence>
<comment type="similarity">
    <text evidence="5">Belongs to the alanine racemase family.</text>
</comment>
<dbReference type="Gene3D" id="3.20.20.10">
    <property type="entry name" value="Alanine racemase"/>
    <property type="match status" value="1"/>
</dbReference>
<dbReference type="GO" id="GO:0030632">
    <property type="term" value="P:D-alanine biosynthetic process"/>
    <property type="evidence" value="ECO:0007669"/>
    <property type="project" value="UniProtKB-UniRule"/>
</dbReference>
<dbReference type="GO" id="GO:0008784">
    <property type="term" value="F:alanine racemase activity"/>
    <property type="evidence" value="ECO:0007669"/>
    <property type="project" value="UniProtKB-UniRule"/>
</dbReference>
<accession>A0A3P7S313</accession>
<dbReference type="SUPFAM" id="SSF50621">
    <property type="entry name" value="Alanine racemase C-terminal domain-like"/>
    <property type="match status" value="1"/>
</dbReference>
<dbReference type="EC" id="5.1.1.1" evidence="5"/>
<dbReference type="EMBL" id="LR130778">
    <property type="protein sequence ID" value="VDN49216.1"/>
    <property type="molecule type" value="Genomic_DNA"/>
</dbReference>
<dbReference type="AlphaFoldDB" id="A0A3P7S313"/>
<dbReference type="PRINTS" id="PR00992">
    <property type="entry name" value="ALARACEMASE"/>
</dbReference>
<dbReference type="OrthoDB" id="9813814at2"/>
<sequence>MRHYQRVVAEINLDAIIHNYREIRKYLSEGTKICSVIKADGYGHGAIPIAKTLSEEGVDAFAVAASHEAVLLRKNNIHCPILVLGYTSEDDYHDMVKHDITQTVFRLDMAEKLSAVAMQLGKMARIHIKIDTGMGRIGFEPDDQALQIIKKISKLPMIKIEGIFTHFSRADESDHSTSHIQLDIFKGFIAKLKEAGIEYFDLHMSNSAGLIEVHQAEFNMVRVGIALYGLYPSYEVDHTLFKLKPALTLKSNIILLKEMDEGMPISYGGTYVTGRKTKVATIPVGYGDGYPRALSSKGRVLIRGSYAPVIGRICMDQFMVDVTDIEGVKEGDVVVLIGDMMGQGISVEEIASHMDTINYEVVCQLGKRIPRVYYKNQKPVLSIDYF</sequence>
<dbReference type="InterPro" id="IPR020622">
    <property type="entry name" value="Ala_racemase_pyridoxalP-BS"/>
</dbReference>
<evidence type="ECO:0000256" key="6">
    <source>
        <dbReference type="PIRSR" id="PIRSR600821-50"/>
    </source>
</evidence>